<proteinExistence type="predicted"/>
<keyword evidence="1" id="KW-0436">Ligase</keyword>
<evidence type="ECO:0000313" key="6">
    <source>
        <dbReference type="Proteomes" id="UP000176413"/>
    </source>
</evidence>
<dbReference type="PROSITE" id="PS50862">
    <property type="entry name" value="AA_TRNA_LIGASE_II"/>
    <property type="match status" value="1"/>
</dbReference>
<reference evidence="5 6" key="1">
    <citation type="journal article" date="2016" name="Nat. Commun.">
        <title>Thousands of microbial genomes shed light on interconnected biogeochemical processes in an aquifer system.</title>
        <authorList>
            <person name="Anantharaman K."/>
            <person name="Brown C.T."/>
            <person name="Hug L.A."/>
            <person name="Sharon I."/>
            <person name="Castelle C.J."/>
            <person name="Probst A.J."/>
            <person name="Thomas B.C."/>
            <person name="Singh A."/>
            <person name="Wilkins M.J."/>
            <person name="Karaoz U."/>
            <person name="Brodie E.L."/>
            <person name="Williams K.H."/>
            <person name="Hubbard S.S."/>
            <person name="Banfield J.F."/>
        </authorList>
    </citation>
    <scope>NUCLEOTIDE SEQUENCE [LARGE SCALE GENOMIC DNA]</scope>
</reference>
<dbReference type="InterPro" id="IPR045864">
    <property type="entry name" value="aa-tRNA-synth_II/BPL/LPL"/>
</dbReference>
<dbReference type="Proteomes" id="UP000176413">
    <property type="component" value="Unassembled WGS sequence"/>
</dbReference>
<evidence type="ECO:0000256" key="1">
    <source>
        <dbReference type="ARBA" id="ARBA00022598"/>
    </source>
</evidence>
<evidence type="ECO:0000256" key="3">
    <source>
        <dbReference type="ARBA" id="ARBA00022840"/>
    </source>
</evidence>
<dbReference type="GO" id="GO:0004824">
    <property type="term" value="F:lysine-tRNA ligase activity"/>
    <property type="evidence" value="ECO:0007669"/>
    <property type="project" value="InterPro"/>
</dbReference>
<dbReference type="GO" id="GO:0000049">
    <property type="term" value="F:tRNA binding"/>
    <property type="evidence" value="ECO:0007669"/>
    <property type="project" value="TreeGrafter"/>
</dbReference>
<dbReference type="GO" id="GO:0005524">
    <property type="term" value="F:ATP binding"/>
    <property type="evidence" value="ECO:0007669"/>
    <property type="project" value="UniProtKB-KW"/>
</dbReference>
<dbReference type="GO" id="GO:0006430">
    <property type="term" value="P:lysyl-tRNA aminoacylation"/>
    <property type="evidence" value="ECO:0007669"/>
    <property type="project" value="InterPro"/>
</dbReference>
<dbReference type="InterPro" id="IPR004364">
    <property type="entry name" value="Aa-tRNA-synt_II"/>
</dbReference>
<sequence>MNKIYRDRIAIIKAVREFFWSAGFLETDTPVAVKYPGQEPYLNPIPVTIHDPNGRAEQFYLHTSPEFSLKKLLAAGFEKIFHITKCFRDYESFGGNHNPEFTMLEWYSAPGTLEQIMDDTENLFKHIGKILGKNFVAYQNKKINIAEKSDRKSMKQVWQEYGGANLDDYLTVESLQQLVKERGLTVAEKDAYEDLFFKFFLNFVEPKLGMERPVFVFDYPKQMSSLSKTCAHDPRYAERFELYIGGLEIANAFGELTDPVEQEKRLDNDRALRQKLGKETWPVDPSFIQALESGIAEAGGIALGVDRVVLLFTEAKDINEVIFQSVNDQLTP</sequence>
<dbReference type="InterPro" id="IPR004525">
    <property type="entry name" value="EpmA"/>
</dbReference>
<gene>
    <name evidence="5" type="ORF">A3D53_00675</name>
</gene>
<organism evidence="5 6">
    <name type="scientific">Candidatus Magasanikbacteria bacterium RIFCSPHIGHO2_02_FULL_45_10</name>
    <dbReference type="NCBI Taxonomy" id="1798679"/>
    <lineage>
        <taxon>Bacteria</taxon>
        <taxon>Candidatus Magasanikiibacteriota</taxon>
    </lineage>
</organism>
<evidence type="ECO:0000313" key="5">
    <source>
        <dbReference type="EMBL" id="OGH69279.1"/>
    </source>
</evidence>
<dbReference type="PRINTS" id="PR00982">
    <property type="entry name" value="TRNASYNTHLYS"/>
</dbReference>
<dbReference type="NCBIfam" id="TIGR00462">
    <property type="entry name" value="genX"/>
    <property type="match status" value="1"/>
</dbReference>
<dbReference type="SUPFAM" id="SSF55681">
    <property type="entry name" value="Class II aaRS and biotin synthetases"/>
    <property type="match status" value="1"/>
</dbReference>
<evidence type="ECO:0000256" key="2">
    <source>
        <dbReference type="ARBA" id="ARBA00022741"/>
    </source>
</evidence>
<dbReference type="InterPro" id="IPR018149">
    <property type="entry name" value="Lys-tRNA-synth_II_C"/>
</dbReference>
<comment type="caution">
    <text evidence="5">The sequence shown here is derived from an EMBL/GenBank/DDBJ whole genome shotgun (WGS) entry which is preliminary data.</text>
</comment>
<dbReference type="Gene3D" id="3.30.930.10">
    <property type="entry name" value="Bira Bifunctional Protein, Domain 2"/>
    <property type="match status" value="1"/>
</dbReference>
<dbReference type="Pfam" id="PF00152">
    <property type="entry name" value="tRNA-synt_2"/>
    <property type="match status" value="1"/>
</dbReference>
<dbReference type="InterPro" id="IPR006195">
    <property type="entry name" value="aa-tRNA-synth_II"/>
</dbReference>
<dbReference type="PANTHER" id="PTHR42918:SF6">
    <property type="entry name" value="ELONGATION FACTOR P--(R)-BETA-LYSINE LIGASE"/>
    <property type="match status" value="1"/>
</dbReference>
<dbReference type="GO" id="GO:0005829">
    <property type="term" value="C:cytosol"/>
    <property type="evidence" value="ECO:0007669"/>
    <property type="project" value="TreeGrafter"/>
</dbReference>
<protein>
    <submittedName>
        <fullName evidence="5">EF-P lysine aminoacylase GenX</fullName>
    </submittedName>
</protein>
<name>A0A1F6MCE1_9BACT</name>
<dbReference type="NCBIfam" id="NF006828">
    <property type="entry name" value="PRK09350.1"/>
    <property type="match status" value="1"/>
</dbReference>
<evidence type="ECO:0000259" key="4">
    <source>
        <dbReference type="PROSITE" id="PS50862"/>
    </source>
</evidence>
<dbReference type="PANTHER" id="PTHR42918">
    <property type="entry name" value="LYSYL-TRNA SYNTHETASE"/>
    <property type="match status" value="1"/>
</dbReference>
<dbReference type="EMBL" id="MFQA01000007">
    <property type="protein sequence ID" value="OGH69279.1"/>
    <property type="molecule type" value="Genomic_DNA"/>
</dbReference>
<dbReference type="AlphaFoldDB" id="A0A1F6MCE1"/>
<keyword evidence="2" id="KW-0547">Nucleotide-binding</keyword>
<accession>A0A1F6MCE1</accession>
<keyword evidence="3" id="KW-0067">ATP-binding</keyword>
<feature type="domain" description="Aminoacyl-transfer RNA synthetases class-II family profile" evidence="4">
    <location>
        <begin position="11"/>
        <end position="332"/>
    </location>
</feature>